<comment type="caution">
    <text evidence="2">The sequence shown here is derived from an EMBL/GenBank/DDBJ whole genome shotgun (WGS) entry which is preliminary data.</text>
</comment>
<dbReference type="Proteomes" id="UP001412067">
    <property type="component" value="Unassembled WGS sequence"/>
</dbReference>
<protein>
    <submittedName>
        <fullName evidence="2">Uncharacterized protein</fullName>
    </submittedName>
</protein>
<accession>A0ABR2LI87</accession>
<name>A0ABR2LI87_9ASPA</name>
<keyword evidence="3" id="KW-1185">Reference proteome</keyword>
<feature type="region of interest" description="Disordered" evidence="1">
    <location>
        <begin position="80"/>
        <end position="102"/>
    </location>
</feature>
<dbReference type="EMBL" id="JBBWWR010000019">
    <property type="protein sequence ID" value="KAK8941786.1"/>
    <property type="molecule type" value="Genomic_DNA"/>
</dbReference>
<gene>
    <name evidence="2" type="ORF">KSP40_PGU004691</name>
</gene>
<reference evidence="2 3" key="1">
    <citation type="journal article" date="2022" name="Nat. Plants">
        <title>Genomes of leafy and leafless Platanthera orchids illuminate the evolution of mycoheterotrophy.</title>
        <authorList>
            <person name="Li M.H."/>
            <person name="Liu K.W."/>
            <person name="Li Z."/>
            <person name="Lu H.C."/>
            <person name="Ye Q.L."/>
            <person name="Zhang D."/>
            <person name="Wang J.Y."/>
            <person name="Li Y.F."/>
            <person name="Zhong Z.M."/>
            <person name="Liu X."/>
            <person name="Yu X."/>
            <person name="Liu D.K."/>
            <person name="Tu X.D."/>
            <person name="Liu B."/>
            <person name="Hao Y."/>
            <person name="Liao X.Y."/>
            <person name="Jiang Y.T."/>
            <person name="Sun W.H."/>
            <person name="Chen J."/>
            <person name="Chen Y.Q."/>
            <person name="Ai Y."/>
            <person name="Zhai J.W."/>
            <person name="Wu S.S."/>
            <person name="Zhou Z."/>
            <person name="Hsiao Y.Y."/>
            <person name="Wu W.L."/>
            <person name="Chen Y.Y."/>
            <person name="Lin Y.F."/>
            <person name="Hsu J.L."/>
            <person name="Li C.Y."/>
            <person name="Wang Z.W."/>
            <person name="Zhao X."/>
            <person name="Zhong W.Y."/>
            <person name="Ma X.K."/>
            <person name="Ma L."/>
            <person name="Huang J."/>
            <person name="Chen G.Z."/>
            <person name="Huang M.Z."/>
            <person name="Huang L."/>
            <person name="Peng D.H."/>
            <person name="Luo Y.B."/>
            <person name="Zou S.Q."/>
            <person name="Chen S.P."/>
            <person name="Lan S."/>
            <person name="Tsai W.C."/>
            <person name="Van de Peer Y."/>
            <person name="Liu Z.J."/>
        </authorList>
    </citation>
    <scope>NUCLEOTIDE SEQUENCE [LARGE SCALE GENOMIC DNA]</scope>
    <source>
        <strain evidence="2">Lor288</strain>
    </source>
</reference>
<feature type="compositionally biased region" description="Pro residues" evidence="1">
    <location>
        <begin position="86"/>
        <end position="96"/>
    </location>
</feature>
<evidence type="ECO:0000313" key="3">
    <source>
        <dbReference type="Proteomes" id="UP001412067"/>
    </source>
</evidence>
<organism evidence="2 3">
    <name type="scientific">Platanthera guangdongensis</name>
    <dbReference type="NCBI Taxonomy" id="2320717"/>
    <lineage>
        <taxon>Eukaryota</taxon>
        <taxon>Viridiplantae</taxon>
        <taxon>Streptophyta</taxon>
        <taxon>Embryophyta</taxon>
        <taxon>Tracheophyta</taxon>
        <taxon>Spermatophyta</taxon>
        <taxon>Magnoliopsida</taxon>
        <taxon>Liliopsida</taxon>
        <taxon>Asparagales</taxon>
        <taxon>Orchidaceae</taxon>
        <taxon>Orchidoideae</taxon>
        <taxon>Orchideae</taxon>
        <taxon>Orchidinae</taxon>
        <taxon>Platanthera</taxon>
    </lineage>
</organism>
<sequence>MAFRMGKPSRRPSITCVDRFIPFTAQGFNQDCNQHRCENRCEDRKPQGNTIFLAYAGCDTTYTCRCRICTERGKNYQNKVWHKNAPRPPSPNPPKQIPRHNPYYPFGRYDLPKIYQPYGM</sequence>
<proteinExistence type="predicted"/>
<evidence type="ECO:0000256" key="1">
    <source>
        <dbReference type="SAM" id="MobiDB-lite"/>
    </source>
</evidence>
<evidence type="ECO:0000313" key="2">
    <source>
        <dbReference type="EMBL" id="KAK8941786.1"/>
    </source>
</evidence>